<keyword evidence="2" id="KW-1185">Reference proteome</keyword>
<dbReference type="EMBL" id="JACKZP010000253">
    <property type="protein sequence ID" value="MBC1305443.1"/>
    <property type="molecule type" value="Genomic_DNA"/>
</dbReference>
<comment type="caution">
    <text evidence="1">The sequence shown here is derived from an EMBL/GenBank/DDBJ whole genome shotgun (WGS) entry which is preliminary data.</text>
</comment>
<dbReference type="SUPFAM" id="SSF51120">
    <property type="entry name" value="beta-Roll"/>
    <property type="match status" value="1"/>
</dbReference>
<feature type="non-terminal residue" evidence="1">
    <location>
        <position position="1"/>
    </location>
</feature>
<dbReference type="Gene3D" id="2.160.20.160">
    <property type="match status" value="1"/>
</dbReference>
<reference evidence="1 2" key="1">
    <citation type="submission" date="2019-11" db="EMBL/GenBank/DDBJ databases">
        <title>Comparison of genomes from free-living endosymbiotic cyanobacteria isolated from Azolla.</title>
        <authorList>
            <person name="Thiel T."/>
            <person name="Pratte B."/>
        </authorList>
    </citation>
    <scope>NUCLEOTIDE SEQUENCE [LARGE SCALE GENOMIC DNA]</scope>
    <source>
        <strain evidence="1 2">N2B</strain>
    </source>
</reference>
<accession>A0ABR6SGE2</accession>
<name>A0ABR6SGE2_ANAVA</name>
<protein>
    <submittedName>
        <fullName evidence="1">Uncharacterized protein</fullName>
    </submittedName>
</protein>
<evidence type="ECO:0000313" key="2">
    <source>
        <dbReference type="Proteomes" id="UP000570851"/>
    </source>
</evidence>
<sequence length="152" mass="15496">GSSDGFAGTSNLTQQFTNIDNVIGGSGNNTLTGLNASATWEIDGTNRYISTNNLSFTGFSNLTGGSNADTFIITGNQTADLRGQAGADRFQFNNAANLTGTIDGGTDSDTIDASAYTTAQQVNLTGLGSSDGFAGTSNLTQQFTNIDNVIGG</sequence>
<gene>
    <name evidence="1" type="ORF">GNE12_26460</name>
</gene>
<organism evidence="1 2">
    <name type="scientific">Trichormus variabilis N2B</name>
    <dbReference type="NCBI Taxonomy" id="2681315"/>
    <lineage>
        <taxon>Bacteria</taxon>
        <taxon>Bacillati</taxon>
        <taxon>Cyanobacteriota</taxon>
        <taxon>Cyanophyceae</taxon>
        <taxon>Nostocales</taxon>
        <taxon>Nostocaceae</taxon>
        <taxon>Trichormus</taxon>
    </lineage>
</organism>
<evidence type="ECO:0000313" key="1">
    <source>
        <dbReference type="EMBL" id="MBC1305443.1"/>
    </source>
</evidence>
<dbReference type="Proteomes" id="UP000570851">
    <property type="component" value="Unassembled WGS sequence"/>
</dbReference>
<feature type="non-terminal residue" evidence="1">
    <location>
        <position position="152"/>
    </location>
</feature>
<dbReference type="InterPro" id="IPR011049">
    <property type="entry name" value="Serralysin-like_metalloprot_C"/>
</dbReference>
<proteinExistence type="predicted"/>